<organism evidence="2 3">
    <name type="scientific">Muraenolepis orangiensis</name>
    <name type="common">Patagonian moray cod</name>
    <dbReference type="NCBI Taxonomy" id="630683"/>
    <lineage>
        <taxon>Eukaryota</taxon>
        <taxon>Metazoa</taxon>
        <taxon>Chordata</taxon>
        <taxon>Craniata</taxon>
        <taxon>Vertebrata</taxon>
        <taxon>Euteleostomi</taxon>
        <taxon>Actinopterygii</taxon>
        <taxon>Neopterygii</taxon>
        <taxon>Teleostei</taxon>
        <taxon>Neoteleostei</taxon>
        <taxon>Acanthomorphata</taxon>
        <taxon>Zeiogadaria</taxon>
        <taxon>Gadariae</taxon>
        <taxon>Gadiformes</taxon>
        <taxon>Muraenolepidoidei</taxon>
        <taxon>Muraenolepididae</taxon>
        <taxon>Muraenolepis</taxon>
    </lineage>
</organism>
<dbReference type="AlphaFoldDB" id="A0A9Q0EEB3"/>
<gene>
    <name evidence="2" type="ORF">NHX12_027104</name>
</gene>
<protein>
    <submittedName>
        <fullName evidence="2">Uncharacterized protein</fullName>
    </submittedName>
</protein>
<reference evidence="2" key="1">
    <citation type="submission" date="2022-07" db="EMBL/GenBank/DDBJ databases">
        <title>Chromosome-level genome of Muraenolepis orangiensis.</title>
        <authorList>
            <person name="Kim J."/>
        </authorList>
    </citation>
    <scope>NUCLEOTIDE SEQUENCE</scope>
    <source>
        <strain evidence="2">KU_S4_2022</strain>
        <tissue evidence="2">Muscle</tissue>
    </source>
</reference>
<dbReference type="Proteomes" id="UP001148018">
    <property type="component" value="Unassembled WGS sequence"/>
</dbReference>
<sequence>MKNRRLAEDLNVLYCRFEGAMVTPLHRSNSHLALTTGQRLQLGVQHDRSRNYSTPSSQCRPPPVKSITSFLTDGKQPVSLGKLTSLSLSSQVCHKAACSPHCSSPCSPTTAPLGTSLLNS</sequence>
<dbReference type="EMBL" id="JANIIK010000043">
    <property type="protein sequence ID" value="KAJ3605054.1"/>
    <property type="molecule type" value="Genomic_DNA"/>
</dbReference>
<proteinExistence type="predicted"/>
<name>A0A9Q0EEB3_9TELE</name>
<evidence type="ECO:0000313" key="3">
    <source>
        <dbReference type="Proteomes" id="UP001148018"/>
    </source>
</evidence>
<comment type="caution">
    <text evidence="2">The sequence shown here is derived from an EMBL/GenBank/DDBJ whole genome shotgun (WGS) entry which is preliminary data.</text>
</comment>
<keyword evidence="3" id="KW-1185">Reference proteome</keyword>
<accession>A0A9Q0EEB3</accession>
<evidence type="ECO:0000313" key="2">
    <source>
        <dbReference type="EMBL" id="KAJ3605054.1"/>
    </source>
</evidence>
<evidence type="ECO:0000256" key="1">
    <source>
        <dbReference type="SAM" id="MobiDB-lite"/>
    </source>
</evidence>
<feature type="region of interest" description="Disordered" evidence="1">
    <location>
        <begin position="44"/>
        <end position="63"/>
    </location>
</feature>